<dbReference type="EMBL" id="CAJJDM010000036">
    <property type="protein sequence ID" value="CAD8065323.1"/>
    <property type="molecule type" value="Genomic_DNA"/>
</dbReference>
<gene>
    <name evidence="1" type="ORF">PPRIM_AZ9-3.1.T0370213</name>
</gene>
<name>A0A8S1LIX3_PARPR</name>
<evidence type="ECO:0000313" key="1">
    <source>
        <dbReference type="EMBL" id="CAD8065323.1"/>
    </source>
</evidence>
<protein>
    <submittedName>
        <fullName evidence="1">Uncharacterized protein</fullName>
    </submittedName>
</protein>
<dbReference type="Proteomes" id="UP000688137">
    <property type="component" value="Unassembled WGS sequence"/>
</dbReference>
<organism evidence="1 2">
    <name type="scientific">Paramecium primaurelia</name>
    <dbReference type="NCBI Taxonomy" id="5886"/>
    <lineage>
        <taxon>Eukaryota</taxon>
        <taxon>Sar</taxon>
        <taxon>Alveolata</taxon>
        <taxon>Ciliophora</taxon>
        <taxon>Intramacronucleata</taxon>
        <taxon>Oligohymenophorea</taxon>
        <taxon>Peniculida</taxon>
        <taxon>Parameciidae</taxon>
        <taxon>Paramecium</taxon>
    </lineage>
</organism>
<accession>A0A8S1LIX3</accession>
<proteinExistence type="predicted"/>
<comment type="caution">
    <text evidence="1">The sequence shown here is derived from an EMBL/GenBank/DDBJ whole genome shotgun (WGS) entry which is preliminary data.</text>
</comment>
<reference evidence="1" key="1">
    <citation type="submission" date="2021-01" db="EMBL/GenBank/DDBJ databases">
        <authorList>
            <consortium name="Genoscope - CEA"/>
            <person name="William W."/>
        </authorList>
    </citation>
    <scope>NUCLEOTIDE SEQUENCE</scope>
</reference>
<dbReference type="AlphaFoldDB" id="A0A8S1LIX3"/>
<keyword evidence="2" id="KW-1185">Reference proteome</keyword>
<dbReference type="OMA" id="MRANEDT"/>
<sequence>MDQFETIEGKILYITYNLYKQNRICIEQKNEIKDMLISKNHRIEKLLQELRGGYNLTQIENSLETINDLSPRDFDDSLSNSYKNKRPKRFKFQKSNFPRNLDLKEIRANEDTDSLSRNSNQQFEFDSRRRVYSLAADSC</sequence>
<evidence type="ECO:0000313" key="2">
    <source>
        <dbReference type="Proteomes" id="UP000688137"/>
    </source>
</evidence>